<comment type="caution">
    <text evidence="2">The sequence shown here is derived from an EMBL/GenBank/DDBJ whole genome shotgun (WGS) entry which is preliminary data.</text>
</comment>
<evidence type="ECO:0000259" key="1">
    <source>
        <dbReference type="Pfam" id="PF16884"/>
    </source>
</evidence>
<sequence>MELDSLVVMELVVLWFRELVAWVSSITLATSGLSVPDVSFGPFDFRAVVSEGLGGQGAFQSSEMEKLTCLSEGRVLEVNTKYELMFNEAGKEMISARSIDLRFGLRCVVSSAVLVSNMGLFRDISKQRLIFLDRVGMNDDVLEDLAAEGWVEEADGRAPTKDDMTVTVSKLPELKAPKGSGGFLVKNLYLSCDPYMRGRMRPPSPASYIPSFIPSRVNPQFPPKWPNPLFLLSLIS</sequence>
<protein>
    <recommendedName>
        <fullName evidence="1">Oxidoreductase N-terminal domain-containing protein</fullName>
    </recommendedName>
</protein>
<dbReference type="SUPFAM" id="SSF50129">
    <property type="entry name" value="GroES-like"/>
    <property type="match status" value="1"/>
</dbReference>
<accession>A0AAV0IMV6</accession>
<keyword evidence="3" id="KW-1185">Reference proteome</keyword>
<evidence type="ECO:0000313" key="2">
    <source>
        <dbReference type="EMBL" id="CAI0398374.1"/>
    </source>
</evidence>
<dbReference type="AlphaFoldDB" id="A0AAV0IMV6"/>
<dbReference type="EMBL" id="CAMGYJ010000004">
    <property type="protein sequence ID" value="CAI0398374.1"/>
    <property type="molecule type" value="Genomic_DNA"/>
</dbReference>
<dbReference type="Gene3D" id="3.90.180.10">
    <property type="entry name" value="Medium-chain alcohol dehydrogenases, catalytic domain"/>
    <property type="match status" value="1"/>
</dbReference>
<feature type="domain" description="Oxidoreductase N-terminal" evidence="1">
    <location>
        <begin position="158"/>
        <end position="210"/>
    </location>
</feature>
<gene>
    <name evidence="2" type="ORF">LITE_LOCUS9885</name>
</gene>
<dbReference type="InterPro" id="IPR011032">
    <property type="entry name" value="GroES-like_sf"/>
</dbReference>
<dbReference type="Proteomes" id="UP001154282">
    <property type="component" value="Unassembled WGS sequence"/>
</dbReference>
<reference evidence="2" key="1">
    <citation type="submission" date="2022-08" db="EMBL/GenBank/DDBJ databases">
        <authorList>
            <person name="Gutierrez-Valencia J."/>
        </authorList>
    </citation>
    <scope>NUCLEOTIDE SEQUENCE</scope>
</reference>
<name>A0AAV0IMV6_9ROSI</name>
<organism evidence="2 3">
    <name type="scientific">Linum tenue</name>
    <dbReference type="NCBI Taxonomy" id="586396"/>
    <lineage>
        <taxon>Eukaryota</taxon>
        <taxon>Viridiplantae</taxon>
        <taxon>Streptophyta</taxon>
        <taxon>Embryophyta</taxon>
        <taxon>Tracheophyta</taxon>
        <taxon>Spermatophyta</taxon>
        <taxon>Magnoliopsida</taxon>
        <taxon>eudicotyledons</taxon>
        <taxon>Gunneridae</taxon>
        <taxon>Pentapetalae</taxon>
        <taxon>rosids</taxon>
        <taxon>fabids</taxon>
        <taxon>Malpighiales</taxon>
        <taxon>Linaceae</taxon>
        <taxon>Linum</taxon>
    </lineage>
</organism>
<dbReference type="InterPro" id="IPR041694">
    <property type="entry name" value="ADH_N_2"/>
</dbReference>
<proteinExistence type="predicted"/>
<dbReference type="Pfam" id="PF16884">
    <property type="entry name" value="ADH_N_2"/>
    <property type="match status" value="1"/>
</dbReference>
<evidence type="ECO:0000313" key="3">
    <source>
        <dbReference type="Proteomes" id="UP001154282"/>
    </source>
</evidence>